<accession>A0A7K8Z7Y9</accession>
<evidence type="ECO:0000256" key="1">
    <source>
        <dbReference type="ARBA" id="ARBA00004141"/>
    </source>
</evidence>
<feature type="transmembrane region" description="Helical" evidence="13">
    <location>
        <begin position="103"/>
        <end position="124"/>
    </location>
</feature>
<name>A0A7K8Z7Y9_9PASS</name>
<keyword evidence="8 12" id="KW-0472">Membrane</keyword>
<evidence type="ECO:0000256" key="5">
    <source>
        <dbReference type="ARBA" id="ARBA00022692"/>
    </source>
</evidence>
<gene>
    <name evidence="14" type="primary">Tas2r40_3</name>
    <name evidence="14" type="ORF">SAKLUC_R00080</name>
</gene>
<evidence type="ECO:0000256" key="12">
    <source>
        <dbReference type="RuleBase" id="RU004424"/>
    </source>
</evidence>
<dbReference type="FunFam" id="1.20.1070.10:FF:000055">
    <property type="entry name" value="Taste receptor type 2"/>
    <property type="match status" value="1"/>
</dbReference>
<proteinExistence type="inferred from homology"/>
<evidence type="ECO:0000256" key="13">
    <source>
        <dbReference type="SAM" id="Phobius"/>
    </source>
</evidence>
<keyword evidence="9 12" id="KW-0675">Receptor</keyword>
<dbReference type="EMBL" id="VWZD01012773">
    <property type="protein sequence ID" value="NXG11701.1"/>
    <property type="molecule type" value="Genomic_DNA"/>
</dbReference>
<dbReference type="AlphaFoldDB" id="A0A7K8Z7Y9"/>
<feature type="non-terminal residue" evidence="14">
    <location>
        <position position="1"/>
    </location>
</feature>
<evidence type="ECO:0000256" key="10">
    <source>
        <dbReference type="ARBA" id="ARBA00023224"/>
    </source>
</evidence>
<feature type="transmembrane region" description="Helical" evidence="13">
    <location>
        <begin position="62"/>
        <end position="83"/>
    </location>
</feature>
<dbReference type="InterPro" id="IPR007960">
    <property type="entry name" value="TAS2R"/>
</dbReference>
<reference evidence="14 15" key="1">
    <citation type="submission" date="2019-09" db="EMBL/GenBank/DDBJ databases">
        <title>Bird 10,000 Genomes (B10K) Project - Family phase.</title>
        <authorList>
            <person name="Zhang G."/>
        </authorList>
    </citation>
    <scope>NUCLEOTIDE SEQUENCE [LARGE SCALE GENOMIC DNA]</scope>
    <source>
        <strain evidence="14">B10K-DU-001-06</strain>
        <tissue evidence="14">Muscle</tissue>
    </source>
</reference>
<dbReference type="Pfam" id="PF05296">
    <property type="entry name" value="TAS2R"/>
    <property type="match status" value="1"/>
</dbReference>
<comment type="similarity">
    <text evidence="2 11">Belongs to the G-protein coupled receptor T2R family.</text>
</comment>
<comment type="subcellular location">
    <subcellularLocation>
        <location evidence="1 12">Membrane</location>
        <topology evidence="1 12">Multi-pass membrane protein</topology>
    </subcellularLocation>
</comment>
<protein>
    <recommendedName>
        <fullName evidence="12">Taste receptor type 2</fullName>
    </recommendedName>
</protein>
<keyword evidence="7 12" id="KW-0297">G-protein coupled receptor</keyword>
<evidence type="ECO:0000256" key="9">
    <source>
        <dbReference type="ARBA" id="ARBA00023170"/>
    </source>
</evidence>
<keyword evidence="3 12" id="KW-0919">Taste</keyword>
<dbReference type="Proteomes" id="UP000558958">
    <property type="component" value="Unassembled WGS sequence"/>
</dbReference>
<dbReference type="PANTHER" id="PTHR11394">
    <property type="entry name" value="TASTE RECEPTOR TYPE 2"/>
    <property type="match status" value="1"/>
</dbReference>
<dbReference type="SUPFAM" id="SSF81321">
    <property type="entry name" value="Family A G protein-coupled receptor-like"/>
    <property type="match status" value="1"/>
</dbReference>
<sequence length="281" mass="31813">ILVVSLSSCIRSTIWSPYDVIMTYLSLSRVILQSWTMLNLFITIFADQSYYEANVLAVVKTVYMFLSYSSIWSGAWLSVFYCVKVASFTQSFFIWLKQRIASLVPWVLITSSLFSLATALPFAWEVRGMPDNVTAPLIVTNSSETGVTRKDSSTLLILLCNASFSLPFIFSILSSILMIRSLWTHTRQMKTNATGFRDPSLEAHRSAIKSVCFFLIIYIVYFICMLLVFCNIFSYSSIGKAVCTVVIAACPAGHSMVLIWSNPKFRELPSRILHHANRHIR</sequence>
<keyword evidence="4 12" id="KW-0716">Sensory transduction</keyword>
<comment type="caution">
    <text evidence="14">The sequence shown here is derived from an EMBL/GenBank/DDBJ whole genome shotgun (WGS) entry which is preliminary data.</text>
</comment>
<feature type="transmembrane region" description="Helical" evidence="13">
    <location>
        <begin position="241"/>
        <end position="261"/>
    </location>
</feature>
<dbReference type="GO" id="GO:0004930">
    <property type="term" value="F:G protein-coupled receptor activity"/>
    <property type="evidence" value="ECO:0007669"/>
    <property type="project" value="UniProtKB-KW"/>
</dbReference>
<evidence type="ECO:0000256" key="8">
    <source>
        <dbReference type="ARBA" id="ARBA00023136"/>
    </source>
</evidence>
<evidence type="ECO:0000256" key="2">
    <source>
        <dbReference type="ARBA" id="ARBA00007376"/>
    </source>
</evidence>
<evidence type="ECO:0000256" key="4">
    <source>
        <dbReference type="ARBA" id="ARBA00022606"/>
    </source>
</evidence>
<keyword evidence="5 12" id="KW-0812">Transmembrane</keyword>
<evidence type="ECO:0000256" key="3">
    <source>
        <dbReference type="ARBA" id="ARBA00022480"/>
    </source>
</evidence>
<evidence type="ECO:0000313" key="14">
    <source>
        <dbReference type="EMBL" id="NXG11701.1"/>
    </source>
</evidence>
<feature type="transmembrane region" description="Helical" evidence="13">
    <location>
        <begin position="21"/>
        <end position="42"/>
    </location>
</feature>
<evidence type="ECO:0000256" key="7">
    <source>
        <dbReference type="ARBA" id="ARBA00023040"/>
    </source>
</evidence>
<keyword evidence="10 12" id="KW-0807">Transducer</keyword>
<dbReference type="Gene3D" id="1.20.1070.10">
    <property type="entry name" value="Rhodopsin 7-helix transmembrane proteins"/>
    <property type="match status" value="1"/>
</dbReference>
<dbReference type="PANTHER" id="PTHR11394:SF47">
    <property type="entry name" value="TASTE RECEPTOR TYPE 2 MEMBER 40"/>
    <property type="match status" value="1"/>
</dbReference>
<feature type="transmembrane region" description="Helical" evidence="13">
    <location>
        <begin position="211"/>
        <end position="235"/>
    </location>
</feature>
<keyword evidence="15" id="KW-1185">Reference proteome</keyword>
<evidence type="ECO:0000256" key="11">
    <source>
        <dbReference type="RuleBase" id="RU004423"/>
    </source>
</evidence>
<dbReference type="GO" id="GO:0033038">
    <property type="term" value="F:bitter taste receptor activity"/>
    <property type="evidence" value="ECO:0007669"/>
    <property type="project" value="InterPro"/>
</dbReference>
<keyword evidence="6 13" id="KW-1133">Transmembrane helix</keyword>
<dbReference type="GO" id="GO:0016020">
    <property type="term" value="C:membrane"/>
    <property type="evidence" value="ECO:0007669"/>
    <property type="project" value="UniProtKB-SubCell"/>
</dbReference>
<feature type="transmembrane region" description="Helical" evidence="13">
    <location>
        <begin position="155"/>
        <end position="179"/>
    </location>
</feature>
<feature type="non-terminal residue" evidence="14">
    <location>
        <position position="281"/>
    </location>
</feature>
<evidence type="ECO:0000313" key="15">
    <source>
        <dbReference type="Proteomes" id="UP000558958"/>
    </source>
</evidence>
<evidence type="ECO:0000256" key="6">
    <source>
        <dbReference type="ARBA" id="ARBA00022989"/>
    </source>
</evidence>
<organism evidence="14 15">
    <name type="scientific">Sakesphorus luctuosus</name>
    <dbReference type="NCBI Taxonomy" id="419690"/>
    <lineage>
        <taxon>Eukaryota</taxon>
        <taxon>Metazoa</taxon>
        <taxon>Chordata</taxon>
        <taxon>Craniata</taxon>
        <taxon>Vertebrata</taxon>
        <taxon>Euteleostomi</taxon>
        <taxon>Archelosauria</taxon>
        <taxon>Archosauria</taxon>
        <taxon>Dinosauria</taxon>
        <taxon>Saurischia</taxon>
        <taxon>Theropoda</taxon>
        <taxon>Coelurosauria</taxon>
        <taxon>Aves</taxon>
        <taxon>Neognathae</taxon>
        <taxon>Neoaves</taxon>
        <taxon>Telluraves</taxon>
        <taxon>Australaves</taxon>
        <taxon>Passeriformes</taxon>
        <taxon>Thamnophilidae</taxon>
        <taxon>Sakesphorus</taxon>
    </lineage>
</organism>